<keyword evidence="3" id="KW-1185">Reference proteome</keyword>
<reference evidence="2 3" key="1">
    <citation type="submission" date="2024-01" db="EMBL/GenBank/DDBJ databases">
        <title>The genomes of 5 underutilized Papilionoideae crops provide insights into root nodulation and disease resistanc.</title>
        <authorList>
            <person name="Yuan L."/>
        </authorList>
    </citation>
    <scope>NUCLEOTIDE SEQUENCE [LARGE SCALE GENOMIC DNA]</scope>
    <source>
        <strain evidence="2">ZHUSHIDOU_FW_LH</strain>
        <tissue evidence="2">Leaf</tissue>
    </source>
</reference>
<comment type="caution">
    <text evidence="2">The sequence shown here is derived from an EMBL/GenBank/DDBJ whole genome shotgun (WGS) entry which is preliminary data.</text>
</comment>
<dbReference type="EMBL" id="JAYWIO010000005">
    <property type="protein sequence ID" value="KAK7259808.1"/>
    <property type="molecule type" value="Genomic_DNA"/>
</dbReference>
<evidence type="ECO:0000256" key="1">
    <source>
        <dbReference type="SAM" id="MobiDB-lite"/>
    </source>
</evidence>
<name>A0AAN9HXG7_CROPI</name>
<gene>
    <name evidence="2" type="ORF">RIF29_25423</name>
</gene>
<accession>A0AAN9HXG7</accession>
<organism evidence="2 3">
    <name type="scientific">Crotalaria pallida</name>
    <name type="common">Smooth rattlebox</name>
    <name type="synonym">Crotalaria striata</name>
    <dbReference type="NCBI Taxonomy" id="3830"/>
    <lineage>
        <taxon>Eukaryota</taxon>
        <taxon>Viridiplantae</taxon>
        <taxon>Streptophyta</taxon>
        <taxon>Embryophyta</taxon>
        <taxon>Tracheophyta</taxon>
        <taxon>Spermatophyta</taxon>
        <taxon>Magnoliopsida</taxon>
        <taxon>eudicotyledons</taxon>
        <taxon>Gunneridae</taxon>
        <taxon>Pentapetalae</taxon>
        <taxon>rosids</taxon>
        <taxon>fabids</taxon>
        <taxon>Fabales</taxon>
        <taxon>Fabaceae</taxon>
        <taxon>Papilionoideae</taxon>
        <taxon>50 kb inversion clade</taxon>
        <taxon>genistoids sensu lato</taxon>
        <taxon>core genistoids</taxon>
        <taxon>Crotalarieae</taxon>
        <taxon>Crotalaria</taxon>
    </lineage>
</organism>
<dbReference type="Proteomes" id="UP001372338">
    <property type="component" value="Unassembled WGS sequence"/>
</dbReference>
<proteinExistence type="predicted"/>
<evidence type="ECO:0000313" key="2">
    <source>
        <dbReference type="EMBL" id="KAK7259808.1"/>
    </source>
</evidence>
<feature type="region of interest" description="Disordered" evidence="1">
    <location>
        <begin position="76"/>
        <end position="220"/>
    </location>
</feature>
<dbReference type="AlphaFoldDB" id="A0AAN9HXG7"/>
<sequence>MSQTCVQHDDPREPSKLCDDGDAGKQVLLACTDTMVDGEKFAAGKDGKNSTKADPVVGNGIEEKNLFGPWMLVRKPIKRRSTPRLQEGNRSNHYANHERVAVRSHSGSRFEFLNDSEETHVDQENTHVGSSENHNRMSGPSSGRPNGTQNKKAHNDKPNPSKPKPSKAVSSQGKPSVARDKGSSFPYSAPPNQSSSDIRPVTGRRVSAEEEAILQRMSYM</sequence>
<evidence type="ECO:0000313" key="3">
    <source>
        <dbReference type="Proteomes" id="UP001372338"/>
    </source>
</evidence>
<feature type="compositionally biased region" description="Basic and acidic residues" evidence="1">
    <location>
        <begin position="7"/>
        <end position="20"/>
    </location>
</feature>
<feature type="compositionally biased region" description="Polar residues" evidence="1">
    <location>
        <begin position="126"/>
        <end position="150"/>
    </location>
</feature>
<feature type="region of interest" description="Disordered" evidence="1">
    <location>
        <begin position="1"/>
        <end position="20"/>
    </location>
</feature>
<protein>
    <submittedName>
        <fullName evidence="2">Uncharacterized protein</fullName>
    </submittedName>
</protein>